<dbReference type="PRINTS" id="PR01183">
    <property type="entry name" value="RIBORDTASEM1"/>
</dbReference>
<accession>A0A1G2H1B8</accession>
<feature type="domain" description="ATP-cone" evidence="11">
    <location>
        <begin position="116"/>
        <end position="206"/>
    </location>
</feature>
<keyword evidence="4 9" id="KW-0547">Nucleotide-binding</keyword>
<gene>
    <name evidence="12" type="ORF">A3H64_03115</name>
</gene>
<keyword evidence="5 9" id="KW-0067">ATP-binding</keyword>
<dbReference type="GO" id="GO:0004748">
    <property type="term" value="F:ribonucleoside-diphosphate reductase activity, thioredoxin disulfide as acceptor"/>
    <property type="evidence" value="ECO:0007669"/>
    <property type="project" value="UniProtKB-EC"/>
</dbReference>
<dbReference type="Proteomes" id="UP000178186">
    <property type="component" value="Unassembled WGS sequence"/>
</dbReference>
<keyword evidence="7 10" id="KW-0215">Deoxyribonucleotide synthesis</keyword>
<reference evidence="12 13" key="1">
    <citation type="journal article" date="2016" name="Nat. Commun.">
        <title>Thousands of microbial genomes shed light on interconnected biogeochemical processes in an aquifer system.</title>
        <authorList>
            <person name="Anantharaman K."/>
            <person name="Brown C.T."/>
            <person name="Hug L.A."/>
            <person name="Sharon I."/>
            <person name="Castelle C.J."/>
            <person name="Probst A.J."/>
            <person name="Thomas B.C."/>
            <person name="Singh A."/>
            <person name="Wilkins M.J."/>
            <person name="Karaoz U."/>
            <person name="Brodie E.L."/>
            <person name="Williams K.H."/>
            <person name="Hubbard S.S."/>
            <person name="Banfield J.F."/>
        </authorList>
    </citation>
    <scope>NUCLEOTIDE SEQUENCE [LARGE SCALE GENOMIC DNA]</scope>
</reference>
<dbReference type="GO" id="GO:0009263">
    <property type="term" value="P:deoxyribonucleotide biosynthetic process"/>
    <property type="evidence" value="ECO:0007669"/>
    <property type="project" value="UniProtKB-KW"/>
</dbReference>
<organism evidence="12 13">
    <name type="scientific">Candidatus Ryanbacteria bacterium RIFCSPLOWO2_02_FULL_45_11c</name>
    <dbReference type="NCBI Taxonomy" id="1802128"/>
    <lineage>
        <taxon>Bacteria</taxon>
        <taxon>Candidatus Ryaniibacteriota</taxon>
    </lineage>
</organism>
<dbReference type="InterPro" id="IPR039718">
    <property type="entry name" value="Rrm1"/>
</dbReference>
<keyword evidence="6 10" id="KW-0560">Oxidoreductase</keyword>
<evidence type="ECO:0000256" key="4">
    <source>
        <dbReference type="ARBA" id="ARBA00022741"/>
    </source>
</evidence>
<name>A0A1G2H1B8_9BACT</name>
<dbReference type="Gene3D" id="3.20.70.20">
    <property type="match status" value="1"/>
</dbReference>
<dbReference type="InterPro" id="IPR008926">
    <property type="entry name" value="RNR_R1-su_N"/>
</dbReference>
<evidence type="ECO:0000256" key="2">
    <source>
        <dbReference type="ARBA" id="ARBA00012274"/>
    </source>
</evidence>
<dbReference type="GO" id="GO:0005971">
    <property type="term" value="C:ribonucleoside-diphosphate reductase complex"/>
    <property type="evidence" value="ECO:0007669"/>
    <property type="project" value="TreeGrafter"/>
</dbReference>
<dbReference type="NCBIfam" id="NF005544">
    <property type="entry name" value="PRK07207.1"/>
    <property type="match status" value="1"/>
</dbReference>
<dbReference type="InterPro" id="IPR000788">
    <property type="entry name" value="RNR_lg_C"/>
</dbReference>
<dbReference type="EMBL" id="MHNY01000015">
    <property type="protein sequence ID" value="OGZ56275.1"/>
    <property type="molecule type" value="Genomic_DNA"/>
</dbReference>
<proteinExistence type="inferred from homology"/>
<evidence type="ECO:0000256" key="5">
    <source>
        <dbReference type="ARBA" id="ARBA00022840"/>
    </source>
</evidence>
<dbReference type="AlphaFoldDB" id="A0A1G2H1B8"/>
<comment type="catalytic activity">
    <reaction evidence="8 10">
        <text>a 2'-deoxyribonucleoside 5'-diphosphate + [thioredoxin]-disulfide + H2O = a ribonucleoside 5'-diphosphate + [thioredoxin]-dithiol</text>
        <dbReference type="Rhea" id="RHEA:23252"/>
        <dbReference type="Rhea" id="RHEA-COMP:10698"/>
        <dbReference type="Rhea" id="RHEA-COMP:10700"/>
        <dbReference type="ChEBI" id="CHEBI:15377"/>
        <dbReference type="ChEBI" id="CHEBI:29950"/>
        <dbReference type="ChEBI" id="CHEBI:50058"/>
        <dbReference type="ChEBI" id="CHEBI:57930"/>
        <dbReference type="ChEBI" id="CHEBI:73316"/>
        <dbReference type="EC" id="1.17.4.1"/>
    </reaction>
</comment>
<comment type="caution">
    <text evidence="12">The sequence shown here is derived from an EMBL/GenBank/DDBJ whole genome shotgun (WGS) entry which is preliminary data.</text>
</comment>
<evidence type="ECO:0000259" key="11">
    <source>
        <dbReference type="PROSITE" id="PS51161"/>
    </source>
</evidence>
<dbReference type="PROSITE" id="PS00089">
    <property type="entry name" value="RIBORED_LARGE"/>
    <property type="match status" value="1"/>
</dbReference>
<comment type="similarity">
    <text evidence="1 10">Belongs to the ribonucleoside diphosphate reductase large chain family.</text>
</comment>
<keyword evidence="3" id="KW-0021">Allosteric enzyme</keyword>
<dbReference type="Pfam" id="PF00317">
    <property type="entry name" value="Ribonuc_red_lgN"/>
    <property type="match status" value="1"/>
</dbReference>
<dbReference type="EC" id="1.17.4.1" evidence="2 10"/>
<evidence type="ECO:0000313" key="12">
    <source>
        <dbReference type="EMBL" id="OGZ56275.1"/>
    </source>
</evidence>
<dbReference type="InterPro" id="IPR013346">
    <property type="entry name" value="NrdE_NrdA_C"/>
</dbReference>
<dbReference type="PANTHER" id="PTHR11573:SF6">
    <property type="entry name" value="RIBONUCLEOSIDE-DIPHOSPHATE REDUCTASE LARGE SUBUNIT"/>
    <property type="match status" value="1"/>
</dbReference>
<dbReference type="InterPro" id="IPR013509">
    <property type="entry name" value="RNR_lsu_N"/>
</dbReference>
<evidence type="ECO:0000313" key="13">
    <source>
        <dbReference type="Proteomes" id="UP000178186"/>
    </source>
</evidence>
<dbReference type="SUPFAM" id="SSF51998">
    <property type="entry name" value="PFL-like glycyl radical enzymes"/>
    <property type="match status" value="1"/>
</dbReference>
<dbReference type="PANTHER" id="PTHR11573">
    <property type="entry name" value="RIBONUCLEOSIDE-DIPHOSPHATE REDUCTASE LARGE CHAIN"/>
    <property type="match status" value="1"/>
</dbReference>
<evidence type="ECO:0000256" key="1">
    <source>
        <dbReference type="ARBA" id="ARBA00010406"/>
    </source>
</evidence>
<dbReference type="STRING" id="1802128.A3H64_03115"/>
<feature type="domain" description="ATP-cone" evidence="11">
    <location>
        <begin position="5"/>
        <end position="100"/>
    </location>
</feature>
<dbReference type="PROSITE" id="PS51161">
    <property type="entry name" value="ATP_CONE"/>
    <property type="match status" value="2"/>
</dbReference>
<evidence type="ECO:0000256" key="7">
    <source>
        <dbReference type="ARBA" id="ARBA00023116"/>
    </source>
</evidence>
<dbReference type="Pfam" id="PF02867">
    <property type="entry name" value="Ribonuc_red_lgC"/>
    <property type="match status" value="1"/>
</dbReference>
<dbReference type="SUPFAM" id="SSF48168">
    <property type="entry name" value="R1 subunit of ribonucleotide reductase, N-terminal domain"/>
    <property type="match status" value="1"/>
</dbReference>
<protein>
    <recommendedName>
        <fullName evidence="2 10">Ribonucleoside-diphosphate reductase</fullName>
        <ecNumber evidence="2 10">1.17.4.1</ecNumber>
    </recommendedName>
</protein>
<dbReference type="InterPro" id="IPR005144">
    <property type="entry name" value="ATP-cone_dom"/>
</dbReference>
<evidence type="ECO:0000256" key="10">
    <source>
        <dbReference type="RuleBase" id="RU003410"/>
    </source>
</evidence>
<dbReference type="UniPathway" id="UPA00326"/>
<feature type="non-terminal residue" evidence="12">
    <location>
        <position position="768"/>
    </location>
</feature>
<evidence type="ECO:0000256" key="8">
    <source>
        <dbReference type="ARBA" id="ARBA00047754"/>
    </source>
</evidence>
<evidence type="ECO:0000256" key="9">
    <source>
        <dbReference type="PROSITE-ProRule" id="PRU00492"/>
    </source>
</evidence>
<dbReference type="NCBIfam" id="TIGR02506">
    <property type="entry name" value="NrdE_NrdA"/>
    <property type="match status" value="1"/>
</dbReference>
<dbReference type="Pfam" id="PF03477">
    <property type="entry name" value="ATP-cone"/>
    <property type="match status" value="2"/>
</dbReference>
<dbReference type="GO" id="GO:0005524">
    <property type="term" value="F:ATP binding"/>
    <property type="evidence" value="ECO:0007669"/>
    <property type="project" value="UniProtKB-UniRule"/>
</dbReference>
<evidence type="ECO:0000256" key="6">
    <source>
        <dbReference type="ARBA" id="ARBA00023002"/>
    </source>
</evidence>
<sequence>METLQKVKKRNGEVVDFDQHKIMLAVQKSFFATRGTVEEGPVRIITGNVVNELVAKFPSAEQIPSVEDVQNTVERKIMEQGFFDVAKSYILYRYEHAKEREEKKRDVLKRIEENRIMVVKRSGKVEPFSMEKIRSSLAYAARGYEGLIDIDGLSEQCRNEIYDNMSTSEIARALVMVARSFIELDPAYSKVASRLLLAKLYKDIVGDDIDYARLGNQYRETFVKNIQRGVGIGRFDKRLLTFDLETLAQRLNLERDDLFRYLGTQVLYDRYLARDIEKDEVLETPQAFWMRVAMGVAVNENEKERTEWAMRFYDVLSTFRYVPSTPTLFHAGMPKAQLASCFLYTVSDDLDAIFKSYNDVAQLLKWSGGTAMDWTGVRGTGALIKSTGVESQGVIPFLKIANDVTISINRSGRRRGANCVYLEPWHYDIEEFLELRKNTGDERRRAHDTNTASWIPDLFMKRVRDDGDWTLFSPEEVPELHETYGRQFDEHYLTYEKKADAGGIRLWKRMKARELWKRMLAMLFETGHPWVTFKDPSNIRSPQDHVGVVHNSNLCTEITLNNSAEETAVCNLGWINFAEHVTNGAFDERKVAETVQLGMRMLDNVIDANFYPTKETKISNLRHRPVGLGVGGFHDALYKMNITFDSEAAVEFADRSMEVISYQAIFASSGLAQERGPYETFKGSKWDRGILPMDTLQLLEAERGERIPVSRRSSLDWSVVRDAIKKNGMRNSNCMAIAPTATTSNIVGAIPSIEPIYKNIYVKSNMSG</sequence>
<comment type="function">
    <text evidence="10">Provides the precursors necessary for DNA synthesis. Catalyzes the biosynthesis of deoxyribonucleotides from the corresponding ribonucleotides.</text>
</comment>
<evidence type="ECO:0000256" key="3">
    <source>
        <dbReference type="ARBA" id="ARBA00022533"/>
    </source>
</evidence>